<feature type="region of interest" description="Disordered" evidence="1">
    <location>
        <begin position="189"/>
        <end position="208"/>
    </location>
</feature>
<comment type="caution">
    <text evidence="2">The sequence shown here is derived from an EMBL/GenBank/DDBJ whole genome shotgun (WGS) entry which is preliminary data.</text>
</comment>
<dbReference type="EMBL" id="JADNRY010000027">
    <property type="protein sequence ID" value="KAF9072103.1"/>
    <property type="molecule type" value="Genomic_DNA"/>
</dbReference>
<evidence type="ECO:0000256" key="1">
    <source>
        <dbReference type="SAM" id="MobiDB-lite"/>
    </source>
</evidence>
<organism evidence="2 3">
    <name type="scientific">Rhodocollybia butyracea</name>
    <dbReference type="NCBI Taxonomy" id="206335"/>
    <lineage>
        <taxon>Eukaryota</taxon>
        <taxon>Fungi</taxon>
        <taxon>Dikarya</taxon>
        <taxon>Basidiomycota</taxon>
        <taxon>Agaricomycotina</taxon>
        <taxon>Agaricomycetes</taxon>
        <taxon>Agaricomycetidae</taxon>
        <taxon>Agaricales</taxon>
        <taxon>Marasmiineae</taxon>
        <taxon>Omphalotaceae</taxon>
        <taxon>Rhodocollybia</taxon>
    </lineage>
</organism>
<name>A0A9P5PZM5_9AGAR</name>
<proteinExistence type="predicted"/>
<protein>
    <submittedName>
        <fullName evidence="2">Uncharacterized protein</fullName>
    </submittedName>
</protein>
<dbReference type="OrthoDB" id="66095at2759"/>
<dbReference type="AlphaFoldDB" id="A0A9P5PZM5"/>
<dbReference type="Proteomes" id="UP000772434">
    <property type="component" value="Unassembled WGS sequence"/>
</dbReference>
<reference evidence="2" key="1">
    <citation type="submission" date="2020-11" db="EMBL/GenBank/DDBJ databases">
        <authorList>
            <consortium name="DOE Joint Genome Institute"/>
            <person name="Ahrendt S."/>
            <person name="Riley R."/>
            <person name="Andreopoulos W."/>
            <person name="Labutti K."/>
            <person name="Pangilinan J."/>
            <person name="Ruiz-Duenas F.J."/>
            <person name="Barrasa J.M."/>
            <person name="Sanchez-Garcia M."/>
            <person name="Camarero S."/>
            <person name="Miyauchi S."/>
            <person name="Serrano A."/>
            <person name="Linde D."/>
            <person name="Babiker R."/>
            <person name="Drula E."/>
            <person name="Ayuso-Fernandez I."/>
            <person name="Pacheco R."/>
            <person name="Padilla G."/>
            <person name="Ferreira P."/>
            <person name="Barriuso J."/>
            <person name="Kellner H."/>
            <person name="Castanera R."/>
            <person name="Alfaro M."/>
            <person name="Ramirez L."/>
            <person name="Pisabarro A.G."/>
            <person name="Kuo A."/>
            <person name="Tritt A."/>
            <person name="Lipzen A."/>
            <person name="He G."/>
            <person name="Yan M."/>
            <person name="Ng V."/>
            <person name="Cullen D."/>
            <person name="Martin F."/>
            <person name="Rosso M.-N."/>
            <person name="Henrissat B."/>
            <person name="Hibbett D."/>
            <person name="Martinez A.T."/>
            <person name="Grigoriev I.V."/>
        </authorList>
    </citation>
    <scope>NUCLEOTIDE SEQUENCE</scope>
    <source>
        <strain evidence="2">AH 40177</strain>
    </source>
</reference>
<gene>
    <name evidence="2" type="ORF">BDP27DRAFT_1418455</name>
</gene>
<sequence length="248" mass="28168">MITLVNGSDLERHARDLARNTPSDKDVENVRYLLRTLLPLELADLVIEYAEYWPCLHSESPFKIRLEAKTALGLKAAACYLLSLPVPDVPTRKGLQILQVRRIEINLRSHDQGWAPHPGPWSWFEATIIQDMGESKPKWFNSALNCPADLWLENGEGFHHLFAADNLRWHIASNEIANKTTQHHSVVWTRQETDGPRDEKSPKGREGFGHELVRALKPGDRVAIIALAEQLGWENHVESGSIDIYYSV</sequence>
<keyword evidence="3" id="KW-1185">Reference proteome</keyword>
<evidence type="ECO:0000313" key="2">
    <source>
        <dbReference type="EMBL" id="KAF9072103.1"/>
    </source>
</evidence>
<feature type="compositionally biased region" description="Basic and acidic residues" evidence="1">
    <location>
        <begin position="191"/>
        <end position="208"/>
    </location>
</feature>
<evidence type="ECO:0000313" key="3">
    <source>
        <dbReference type="Proteomes" id="UP000772434"/>
    </source>
</evidence>
<accession>A0A9P5PZM5</accession>